<feature type="transmembrane region" description="Helical" evidence="6">
    <location>
        <begin position="406"/>
        <end position="429"/>
    </location>
</feature>
<feature type="transmembrane region" description="Helical" evidence="6">
    <location>
        <begin position="302"/>
        <end position="323"/>
    </location>
</feature>
<reference evidence="7 8" key="1">
    <citation type="submission" date="2020-08" db="EMBL/GenBank/DDBJ databases">
        <title>Genomic Encyclopedia of Type Strains, Phase IV (KMG-V): Genome sequencing to study the core and pangenomes of soil and plant-associated prokaryotes.</title>
        <authorList>
            <person name="Whitman W."/>
        </authorList>
    </citation>
    <scope>NUCLEOTIDE SEQUENCE [LARGE SCALE GENOMIC DNA]</scope>
    <source>
        <strain evidence="7 8">SEMIA 4089</strain>
    </source>
</reference>
<dbReference type="PANTHER" id="PTHR30569:SF0">
    <property type="entry name" value="CYTOSINE PERMEASE"/>
    <property type="match status" value="1"/>
</dbReference>
<dbReference type="AlphaFoldDB" id="A0A7W6R364"/>
<feature type="transmembrane region" description="Helical" evidence="6">
    <location>
        <begin position="151"/>
        <end position="169"/>
    </location>
</feature>
<feature type="transmembrane region" description="Helical" evidence="6">
    <location>
        <begin position="441"/>
        <end position="462"/>
    </location>
</feature>
<feature type="transmembrane region" description="Helical" evidence="6">
    <location>
        <begin position="36"/>
        <end position="60"/>
    </location>
</feature>
<sequence length="491" mass="52775">MSSDIKLTQSRVTEEALSGRLPLRSSERVYNGYGSFLWTCTAFSAATWAFLIGGFLPYVGDVRVGVLGYLAGMLIGMAVVVLASGLPSFKYGVEPIDAAKASFGPYGIVLPLFGLLATCVGWTYVVVALTARGAANVLQTVEQSEVATAEPVVIGLALFTMFAVWLVASKGPWLFERISNYIAPGHILVTVVMFAILLYHYGAGLWTLQVPADQRLASTPGQGFALAVEFGISNSLTWWPIMGGLTRLVRRRSHIVGPSVVGVGVLGAAFISMVAAFAALSAGTPDPTIWMIKLAGPALGSLIMTFVLAANIATMVIMLYLAGVSIQQIKPLTRVRWDILIALMLLPGVYVAFRTEWTLSIVMSWLSYNGVMFVGITGVTFVDYFILRKETLAPAHLFSRDPSSKYWFWGGVNWVAVIISVLSVALYLYLYNPVTTAMHPLAHTLGAGIPTVVVSGIAYYLIMRMFVIPSGKGGYKQAGSATTSPEVIPTL</sequence>
<dbReference type="PANTHER" id="PTHR30569">
    <property type="entry name" value="CYTOSINE TRANSPORTER CODB"/>
    <property type="match status" value="1"/>
</dbReference>
<keyword evidence="3 6" id="KW-0812">Transmembrane</keyword>
<comment type="caution">
    <text evidence="7">The sequence shown here is derived from an EMBL/GenBank/DDBJ whole genome shotgun (WGS) entry which is preliminary data.</text>
</comment>
<feature type="transmembrane region" description="Helical" evidence="6">
    <location>
        <begin position="260"/>
        <end position="282"/>
    </location>
</feature>
<name>A0A7W6R364_9HYPH</name>
<evidence type="ECO:0000256" key="3">
    <source>
        <dbReference type="ARBA" id="ARBA00022692"/>
    </source>
</evidence>
<dbReference type="EMBL" id="JACIFY010000007">
    <property type="protein sequence ID" value="MBB4235851.1"/>
    <property type="molecule type" value="Genomic_DNA"/>
</dbReference>
<evidence type="ECO:0000256" key="6">
    <source>
        <dbReference type="SAM" id="Phobius"/>
    </source>
</evidence>
<accession>A0A7W6R364</accession>
<feature type="transmembrane region" description="Helical" evidence="6">
    <location>
        <begin position="335"/>
        <end position="353"/>
    </location>
</feature>
<keyword evidence="5 6" id="KW-0472">Membrane</keyword>
<evidence type="ECO:0000313" key="7">
    <source>
        <dbReference type="EMBL" id="MBB4235851.1"/>
    </source>
</evidence>
<keyword evidence="4 6" id="KW-1133">Transmembrane helix</keyword>
<comment type="subcellular location">
    <subcellularLocation>
        <location evidence="1">Membrane</location>
        <topology evidence="1">Multi-pass membrane protein</topology>
    </subcellularLocation>
</comment>
<dbReference type="RefSeq" id="WP_184469880.1">
    <property type="nucleotide sequence ID" value="NZ_JACIFY010000007.1"/>
</dbReference>
<evidence type="ECO:0000256" key="2">
    <source>
        <dbReference type="ARBA" id="ARBA00008974"/>
    </source>
</evidence>
<dbReference type="Gene3D" id="1.10.4160.10">
    <property type="entry name" value="Hydantoin permease"/>
    <property type="match status" value="1"/>
</dbReference>
<feature type="transmembrane region" description="Helical" evidence="6">
    <location>
        <begin position="66"/>
        <end position="86"/>
    </location>
</feature>
<evidence type="ECO:0000313" key="8">
    <source>
        <dbReference type="Proteomes" id="UP000540909"/>
    </source>
</evidence>
<feature type="transmembrane region" description="Helical" evidence="6">
    <location>
        <begin position="221"/>
        <end position="239"/>
    </location>
</feature>
<evidence type="ECO:0000256" key="5">
    <source>
        <dbReference type="ARBA" id="ARBA00023136"/>
    </source>
</evidence>
<dbReference type="Proteomes" id="UP000540909">
    <property type="component" value="Unassembled WGS sequence"/>
</dbReference>
<comment type="similarity">
    <text evidence="2">Belongs to the purine-cytosine permease (2.A.39) family.</text>
</comment>
<evidence type="ECO:0000256" key="1">
    <source>
        <dbReference type="ARBA" id="ARBA00004141"/>
    </source>
</evidence>
<evidence type="ECO:0000256" key="4">
    <source>
        <dbReference type="ARBA" id="ARBA00022989"/>
    </source>
</evidence>
<protein>
    <submittedName>
        <fullName evidence="7">Purine-cytosine permease-like protein</fullName>
    </submittedName>
</protein>
<dbReference type="InterPro" id="IPR001248">
    <property type="entry name" value="Pur-cyt_permease"/>
</dbReference>
<dbReference type="InterPro" id="IPR030191">
    <property type="entry name" value="CodB"/>
</dbReference>
<feature type="transmembrane region" description="Helical" evidence="6">
    <location>
        <begin position="181"/>
        <end position="201"/>
    </location>
</feature>
<dbReference type="GO" id="GO:0005886">
    <property type="term" value="C:plasma membrane"/>
    <property type="evidence" value="ECO:0007669"/>
    <property type="project" value="TreeGrafter"/>
</dbReference>
<dbReference type="GO" id="GO:0015209">
    <property type="term" value="F:cytosine transmembrane transporter activity"/>
    <property type="evidence" value="ECO:0007669"/>
    <property type="project" value="InterPro"/>
</dbReference>
<organism evidence="7 8">
    <name type="scientific">Rhizobium esperanzae</name>
    <dbReference type="NCBI Taxonomy" id="1967781"/>
    <lineage>
        <taxon>Bacteria</taxon>
        <taxon>Pseudomonadati</taxon>
        <taxon>Pseudomonadota</taxon>
        <taxon>Alphaproteobacteria</taxon>
        <taxon>Hyphomicrobiales</taxon>
        <taxon>Rhizobiaceae</taxon>
        <taxon>Rhizobium/Agrobacterium group</taxon>
        <taxon>Rhizobium</taxon>
    </lineage>
</organism>
<feature type="transmembrane region" description="Helical" evidence="6">
    <location>
        <begin position="365"/>
        <end position="386"/>
    </location>
</feature>
<dbReference type="Pfam" id="PF02133">
    <property type="entry name" value="Transp_cyt_pur"/>
    <property type="match status" value="1"/>
</dbReference>
<feature type="transmembrane region" description="Helical" evidence="6">
    <location>
        <begin position="107"/>
        <end position="131"/>
    </location>
</feature>
<gene>
    <name evidence="7" type="ORF">GGD57_002425</name>
</gene>
<proteinExistence type="inferred from homology"/>